<accession>D6WZV1</accession>
<dbReference type="EMBL" id="KQ971372">
    <property type="protein sequence ID" value="EFA09640.1"/>
    <property type="molecule type" value="Genomic_DNA"/>
</dbReference>
<evidence type="ECO:0000313" key="1">
    <source>
        <dbReference type="EMBL" id="EFA09640.1"/>
    </source>
</evidence>
<organism evidence="1 2">
    <name type="scientific">Tribolium castaneum</name>
    <name type="common">Red flour beetle</name>
    <dbReference type="NCBI Taxonomy" id="7070"/>
    <lineage>
        <taxon>Eukaryota</taxon>
        <taxon>Metazoa</taxon>
        <taxon>Ecdysozoa</taxon>
        <taxon>Arthropoda</taxon>
        <taxon>Hexapoda</taxon>
        <taxon>Insecta</taxon>
        <taxon>Pterygota</taxon>
        <taxon>Neoptera</taxon>
        <taxon>Endopterygota</taxon>
        <taxon>Coleoptera</taxon>
        <taxon>Polyphaga</taxon>
        <taxon>Cucujiformia</taxon>
        <taxon>Tenebrionidae</taxon>
        <taxon>Tenebrionidae incertae sedis</taxon>
        <taxon>Tribolium</taxon>
    </lineage>
</organism>
<dbReference type="InParanoid" id="D6WZV1"/>
<dbReference type="HOGENOM" id="CLU_2187263_0_0_1"/>
<dbReference type="AlphaFoldDB" id="D6WZV1"/>
<reference evidence="1 2" key="1">
    <citation type="journal article" date="2008" name="Nature">
        <title>The genome of the model beetle and pest Tribolium castaneum.</title>
        <authorList>
            <consortium name="Tribolium Genome Sequencing Consortium"/>
            <person name="Richards S."/>
            <person name="Gibbs R.A."/>
            <person name="Weinstock G.M."/>
            <person name="Brown S.J."/>
            <person name="Denell R."/>
            <person name="Beeman R.W."/>
            <person name="Gibbs R."/>
            <person name="Beeman R.W."/>
            <person name="Brown S.J."/>
            <person name="Bucher G."/>
            <person name="Friedrich M."/>
            <person name="Grimmelikhuijzen C.J."/>
            <person name="Klingler M."/>
            <person name="Lorenzen M."/>
            <person name="Richards S."/>
            <person name="Roth S."/>
            <person name="Schroder R."/>
            <person name="Tautz D."/>
            <person name="Zdobnov E.M."/>
            <person name="Muzny D."/>
            <person name="Gibbs R.A."/>
            <person name="Weinstock G.M."/>
            <person name="Attaway T."/>
            <person name="Bell S."/>
            <person name="Buhay C.J."/>
            <person name="Chandrabose M.N."/>
            <person name="Chavez D."/>
            <person name="Clerk-Blankenburg K.P."/>
            <person name="Cree A."/>
            <person name="Dao M."/>
            <person name="Davis C."/>
            <person name="Chacko J."/>
            <person name="Dinh H."/>
            <person name="Dugan-Rocha S."/>
            <person name="Fowler G."/>
            <person name="Garner T.T."/>
            <person name="Garnes J."/>
            <person name="Gnirke A."/>
            <person name="Hawes A."/>
            <person name="Hernandez J."/>
            <person name="Hines S."/>
            <person name="Holder M."/>
            <person name="Hume J."/>
            <person name="Jhangiani S.N."/>
            <person name="Joshi V."/>
            <person name="Khan Z.M."/>
            <person name="Jackson L."/>
            <person name="Kovar C."/>
            <person name="Kowis A."/>
            <person name="Lee S."/>
            <person name="Lewis L.R."/>
            <person name="Margolis J."/>
            <person name="Morgan M."/>
            <person name="Nazareth L.V."/>
            <person name="Nguyen N."/>
            <person name="Okwuonu G."/>
            <person name="Parker D."/>
            <person name="Richards S."/>
            <person name="Ruiz S.J."/>
            <person name="Santibanez J."/>
            <person name="Savard J."/>
            <person name="Scherer S.E."/>
            <person name="Schneider B."/>
            <person name="Sodergren E."/>
            <person name="Tautz D."/>
            <person name="Vattahil S."/>
            <person name="Villasana D."/>
            <person name="White C.S."/>
            <person name="Wright R."/>
            <person name="Park Y."/>
            <person name="Beeman R.W."/>
            <person name="Lord J."/>
            <person name="Oppert B."/>
            <person name="Lorenzen M."/>
            <person name="Brown S."/>
            <person name="Wang L."/>
            <person name="Savard J."/>
            <person name="Tautz D."/>
            <person name="Richards S."/>
            <person name="Weinstock G."/>
            <person name="Gibbs R.A."/>
            <person name="Liu Y."/>
            <person name="Worley K."/>
            <person name="Weinstock G."/>
            <person name="Elsik C.G."/>
            <person name="Reese J.T."/>
            <person name="Elhaik E."/>
            <person name="Landan G."/>
            <person name="Graur D."/>
            <person name="Arensburger P."/>
            <person name="Atkinson P."/>
            <person name="Beeman R.W."/>
            <person name="Beidler J."/>
            <person name="Brown S.J."/>
            <person name="Demuth J.P."/>
            <person name="Drury D.W."/>
            <person name="Du Y.Z."/>
            <person name="Fujiwara H."/>
            <person name="Lorenzen M."/>
            <person name="Maselli V."/>
            <person name="Osanai M."/>
            <person name="Park Y."/>
            <person name="Robertson H.M."/>
            <person name="Tu Z."/>
            <person name="Wang J.J."/>
            <person name="Wang S."/>
            <person name="Richards S."/>
            <person name="Song H."/>
            <person name="Zhang L."/>
            <person name="Sodergren E."/>
            <person name="Werner D."/>
            <person name="Stanke M."/>
            <person name="Morgenstern B."/>
            <person name="Solovyev V."/>
            <person name="Kosarev P."/>
            <person name="Brown G."/>
            <person name="Chen H.C."/>
            <person name="Ermolaeva O."/>
            <person name="Hlavina W."/>
            <person name="Kapustin Y."/>
            <person name="Kiryutin B."/>
            <person name="Kitts P."/>
            <person name="Maglott D."/>
            <person name="Pruitt K."/>
            <person name="Sapojnikov V."/>
            <person name="Souvorov A."/>
            <person name="Mackey A.J."/>
            <person name="Waterhouse R.M."/>
            <person name="Wyder S."/>
            <person name="Zdobnov E.M."/>
            <person name="Zdobnov E.M."/>
            <person name="Wyder S."/>
            <person name="Kriventseva E.V."/>
            <person name="Kadowaki T."/>
            <person name="Bork P."/>
            <person name="Aranda M."/>
            <person name="Bao R."/>
            <person name="Beermann A."/>
            <person name="Berns N."/>
            <person name="Bolognesi R."/>
            <person name="Bonneton F."/>
            <person name="Bopp D."/>
            <person name="Brown S.J."/>
            <person name="Bucher G."/>
            <person name="Butts T."/>
            <person name="Chaumot A."/>
            <person name="Denell R.E."/>
            <person name="Ferrier D.E."/>
            <person name="Friedrich M."/>
            <person name="Gordon C.M."/>
            <person name="Jindra M."/>
            <person name="Klingler M."/>
            <person name="Lan Q."/>
            <person name="Lattorff H.M."/>
            <person name="Laudet V."/>
            <person name="von Levetsow C."/>
            <person name="Liu Z."/>
            <person name="Lutz R."/>
            <person name="Lynch J.A."/>
            <person name="da Fonseca R.N."/>
            <person name="Posnien N."/>
            <person name="Reuter R."/>
            <person name="Roth S."/>
            <person name="Savard J."/>
            <person name="Schinko J.B."/>
            <person name="Schmitt C."/>
            <person name="Schoppmeier M."/>
            <person name="Schroder R."/>
            <person name="Shippy T.D."/>
            <person name="Simonnet F."/>
            <person name="Marques-Souza H."/>
            <person name="Tautz D."/>
            <person name="Tomoyasu Y."/>
            <person name="Trauner J."/>
            <person name="Van der Zee M."/>
            <person name="Vervoort M."/>
            <person name="Wittkopp N."/>
            <person name="Wimmer E.A."/>
            <person name="Yang X."/>
            <person name="Jones A.K."/>
            <person name="Sattelle D.B."/>
            <person name="Ebert P.R."/>
            <person name="Nelson D."/>
            <person name="Scott J.G."/>
            <person name="Beeman R.W."/>
            <person name="Muthukrishnan S."/>
            <person name="Kramer K.J."/>
            <person name="Arakane Y."/>
            <person name="Beeman R.W."/>
            <person name="Zhu Q."/>
            <person name="Hogenkamp D."/>
            <person name="Dixit R."/>
            <person name="Oppert B."/>
            <person name="Jiang H."/>
            <person name="Zou Z."/>
            <person name="Marshall J."/>
            <person name="Elpidina E."/>
            <person name="Vinokurov K."/>
            <person name="Oppert C."/>
            <person name="Zou Z."/>
            <person name="Evans J."/>
            <person name="Lu Z."/>
            <person name="Zhao P."/>
            <person name="Sumathipala N."/>
            <person name="Altincicek B."/>
            <person name="Vilcinskas A."/>
            <person name="Williams M."/>
            <person name="Hultmark D."/>
            <person name="Hetru C."/>
            <person name="Jiang H."/>
            <person name="Grimmelikhuijzen C.J."/>
            <person name="Hauser F."/>
            <person name="Cazzamali G."/>
            <person name="Williamson M."/>
            <person name="Park Y."/>
            <person name="Li B."/>
            <person name="Tanaka Y."/>
            <person name="Predel R."/>
            <person name="Neupert S."/>
            <person name="Schachtner J."/>
            <person name="Verleyen P."/>
            <person name="Raible F."/>
            <person name="Bork P."/>
            <person name="Friedrich M."/>
            <person name="Walden K.K."/>
            <person name="Robertson H.M."/>
            <person name="Angeli S."/>
            <person name="Foret S."/>
            <person name="Bucher G."/>
            <person name="Schuetz S."/>
            <person name="Maleszka R."/>
            <person name="Wimmer E.A."/>
            <person name="Beeman R.W."/>
            <person name="Lorenzen M."/>
            <person name="Tomoyasu Y."/>
            <person name="Miller S.C."/>
            <person name="Grossmann D."/>
            <person name="Bucher G."/>
        </authorList>
    </citation>
    <scope>NUCLEOTIDE SEQUENCE [LARGE SCALE GENOMIC DNA]</scope>
    <source>
        <strain evidence="1 2">Georgia GA2</strain>
    </source>
</reference>
<dbReference type="Proteomes" id="UP000007266">
    <property type="component" value="Linkage group 9"/>
</dbReference>
<name>D6WZV1_TRICA</name>
<reference evidence="1 2" key="2">
    <citation type="journal article" date="2010" name="Nucleic Acids Res.">
        <title>BeetleBase in 2010: revisions to provide comprehensive genomic information for Tribolium castaneum.</title>
        <authorList>
            <person name="Kim H.S."/>
            <person name="Murphy T."/>
            <person name="Xia J."/>
            <person name="Caragea D."/>
            <person name="Park Y."/>
            <person name="Beeman R.W."/>
            <person name="Lorenzen M.D."/>
            <person name="Butcher S."/>
            <person name="Manak J.R."/>
            <person name="Brown S.J."/>
        </authorList>
    </citation>
    <scope>GENOME REANNOTATION</scope>
    <source>
        <strain evidence="1 2">Georgia GA2</strain>
    </source>
</reference>
<evidence type="ECO:0000313" key="2">
    <source>
        <dbReference type="Proteomes" id="UP000007266"/>
    </source>
</evidence>
<gene>
    <name evidence="1" type="primary">GLEAN_11765</name>
    <name evidence="1" type="ORF">TcasGA2_TC011765</name>
</gene>
<sequence length="109" mass="13091">MTNRRKSGSGEFPQSGRDAFCVRDIIFPCHLFAVKRLSYFRIYSTLLHLYVFHKDDYFYSRRDNIFMFDRNTGYSTYFVREIASWWTGNGLFGDIHTETKTERLYSQLL</sequence>
<keyword evidence="2" id="KW-1185">Reference proteome</keyword>
<protein>
    <submittedName>
        <fullName evidence="1">Uncharacterized protein</fullName>
    </submittedName>
</protein>
<proteinExistence type="predicted"/>